<feature type="region of interest" description="Disordered" evidence="1">
    <location>
        <begin position="1"/>
        <end position="26"/>
    </location>
</feature>
<keyword evidence="3" id="KW-1185">Reference proteome</keyword>
<name>A0AAX6IIC5_IRIPA</name>
<dbReference type="EMBL" id="JANAVB010001796">
    <property type="protein sequence ID" value="KAJ6852673.1"/>
    <property type="molecule type" value="Genomic_DNA"/>
</dbReference>
<feature type="compositionally biased region" description="Low complexity" evidence="1">
    <location>
        <begin position="87"/>
        <end position="96"/>
    </location>
</feature>
<dbReference type="Proteomes" id="UP001140949">
    <property type="component" value="Unassembled WGS sequence"/>
</dbReference>
<sequence length="211" mass="21782">MAGGRPTQGAPSPAGRPPPPVSWLGRISSGCPPVGRTPAVLGWWLPDVWRVLPLPLSSKAPPPPRRSRHSRVRRPRPSPAPPPPLPLAGAPVAAQLPPRPRRPLPVAALRAAGCSRRGPSLVLPPGAPPSSGRGRPPGSPVLRAPSVSLPPPDARFPPSFSAASAAGSFWQDPSPAGGSGSPLRSRRPRPAGLPLSLEEEAFRQRCSGVSG</sequence>
<organism evidence="2 3">
    <name type="scientific">Iris pallida</name>
    <name type="common">Sweet iris</name>
    <dbReference type="NCBI Taxonomy" id="29817"/>
    <lineage>
        <taxon>Eukaryota</taxon>
        <taxon>Viridiplantae</taxon>
        <taxon>Streptophyta</taxon>
        <taxon>Embryophyta</taxon>
        <taxon>Tracheophyta</taxon>
        <taxon>Spermatophyta</taxon>
        <taxon>Magnoliopsida</taxon>
        <taxon>Liliopsida</taxon>
        <taxon>Asparagales</taxon>
        <taxon>Iridaceae</taxon>
        <taxon>Iridoideae</taxon>
        <taxon>Irideae</taxon>
        <taxon>Iris</taxon>
    </lineage>
</organism>
<accession>A0AAX6IIC5</accession>
<protein>
    <submittedName>
        <fullName evidence="2">Basic proline-rich protein-like</fullName>
    </submittedName>
</protein>
<comment type="caution">
    <text evidence="2">The sequence shown here is derived from an EMBL/GenBank/DDBJ whole genome shotgun (WGS) entry which is preliminary data.</text>
</comment>
<feature type="region of interest" description="Disordered" evidence="1">
    <location>
        <begin position="54"/>
        <end position="211"/>
    </location>
</feature>
<feature type="compositionally biased region" description="Basic residues" evidence="1">
    <location>
        <begin position="65"/>
        <end position="76"/>
    </location>
</feature>
<reference evidence="2" key="1">
    <citation type="journal article" date="2023" name="GigaByte">
        <title>Genome assembly of the bearded iris, Iris pallida Lam.</title>
        <authorList>
            <person name="Bruccoleri R.E."/>
            <person name="Oakeley E.J."/>
            <person name="Faust A.M.E."/>
            <person name="Altorfer M."/>
            <person name="Dessus-Babus S."/>
            <person name="Burckhardt D."/>
            <person name="Oertli M."/>
            <person name="Naumann U."/>
            <person name="Petersen F."/>
            <person name="Wong J."/>
        </authorList>
    </citation>
    <scope>NUCLEOTIDE SEQUENCE</scope>
    <source>
        <strain evidence="2">GSM-AAB239-AS_SAM_17_03QT</strain>
    </source>
</reference>
<evidence type="ECO:0000256" key="1">
    <source>
        <dbReference type="SAM" id="MobiDB-lite"/>
    </source>
</evidence>
<evidence type="ECO:0000313" key="2">
    <source>
        <dbReference type="EMBL" id="KAJ6852673.1"/>
    </source>
</evidence>
<proteinExistence type="predicted"/>
<feature type="compositionally biased region" description="Pro residues" evidence="1">
    <location>
        <begin position="77"/>
        <end position="86"/>
    </location>
</feature>
<dbReference type="AlphaFoldDB" id="A0AAX6IIC5"/>
<reference evidence="2" key="2">
    <citation type="submission" date="2023-04" db="EMBL/GenBank/DDBJ databases">
        <authorList>
            <person name="Bruccoleri R.E."/>
            <person name="Oakeley E.J."/>
            <person name="Faust A.-M."/>
            <person name="Dessus-Babus S."/>
            <person name="Altorfer M."/>
            <person name="Burckhardt D."/>
            <person name="Oertli M."/>
            <person name="Naumann U."/>
            <person name="Petersen F."/>
            <person name="Wong J."/>
        </authorList>
    </citation>
    <scope>NUCLEOTIDE SEQUENCE</scope>
    <source>
        <strain evidence="2">GSM-AAB239-AS_SAM_17_03QT</strain>
        <tissue evidence="2">Leaf</tissue>
    </source>
</reference>
<evidence type="ECO:0000313" key="3">
    <source>
        <dbReference type="Proteomes" id="UP001140949"/>
    </source>
</evidence>
<feature type="compositionally biased region" description="Low complexity" evidence="1">
    <location>
        <begin position="156"/>
        <end position="176"/>
    </location>
</feature>
<gene>
    <name evidence="2" type="ORF">M6B38_253970</name>
</gene>